<comment type="pathway">
    <text evidence="6">Cell wall biogenesis; teichoic acid biosynthesis.</text>
</comment>
<evidence type="ECO:0000313" key="7">
    <source>
        <dbReference type="EMBL" id="AAO04007.1"/>
    </source>
</evidence>
<dbReference type="KEGG" id="sep:SE_0410"/>
<keyword evidence="4 6" id="KW-0777">Teichoic acid biosynthesis</keyword>
<dbReference type="GO" id="GO:0047244">
    <property type="term" value="F:N-acetylglucosaminyldiphosphoundecaprenol N-acetyl-beta-D-mannosaminyltransferase activity"/>
    <property type="evidence" value="ECO:0007669"/>
    <property type="project" value="UniProtKB-UniRule"/>
</dbReference>
<dbReference type="PANTHER" id="PTHR34136:SF1">
    <property type="entry name" value="UDP-N-ACETYL-D-MANNOSAMINURONIC ACID TRANSFERASE"/>
    <property type="match status" value="1"/>
</dbReference>
<comment type="catalytic activity">
    <reaction evidence="6">
        <text>UDP-N-acetyl-alpha-D-mannosamine + N-acetyl-alpha-D-glucosaminyl-di-trans,octa-cis-undecaprenyl diphosphate = N-acetyl-beta-D-mannosaminyl-(1-&gt;4)-N-acetyl-alpha-D-glucosaminyl di-trans,octa-cis-undecaprenyl diphosphate + UDP + H(+)</text>
        <dbReference type="Rhea" id="RHEA:16053"/>
        <dbReference type="ChEBI" id="CHEBI:15378"/>
        <dbReference type="ChEBI" id="CHEBI:58223"/>
        <dbReference type="ChEBI" id="CHEBI:62959"/>
        <dbReference type="ChEBI" id="CHEBI:68623"/>
        <dbReference type="ChEBI" id="CHEBI:132210"/>
        <dbReference type="EC" id="2.4.1.187"/>
    </reaction>
</comment>
<comment type="similarity">
    <text evidence="6">Belongs to the glycosyltransferase 26 family. TagA/TarA subfamily.</text>
</comment>
<evidence type="ECO:0000256" key="6">
    <source>
        <dbReference type="HAMAP-Rule" id="MF_02070"/>
    </source>
</evidence>
<keyword evidence="2 6" id="KW-0328">Glycosyltransferase</keyword>
<dbReference type="HAMAP" id="MF_02070">
    <property type="entry name" value="TagA_TarA"/>
    <property type="match status" value="1"/>
</dbReference>
<dbReference type="InterPro" id="IPR004629">
    <property type="entry name" value="WecG_TagA_CpsF"/>
</dbReference>
<evidence type="ECO:0000256" key="5">
    <source>
        <dbReference type="ARBA" id="ARBA00023316"/>
    </source>
</evidence>
<dbReference type="InterPro" id="IPR053391">
    <property type="entry name" value="TAB_Glycosyltransferase"/>
</dbReference>
<name>A0A0H2VHD3_STAES</name>
<reference evidence="7 8" key="1">
    <citation type="journal article" date="2003" name="Mol. Microbiol.">
        <title>Genome-based analysis of virulence genes in a non-biofilm-forming Staphylococcus epidermidis strain (ATCC 12228).</title>
        <authorList>
            <person name="Zhang Y.Q."/>
            <person name="Ren S.X."/>
            <person name="Li H.L."/>
            <person name="Wang Y.X."/>
            <person name="Fu G."/>
            <person name="Yang J."/>
            <person name="Qin Z.Q."/>
            <person name="Miao Y.G."/>
            <person name="Wang W.Y."/>
            <person name="Chen R.S."/>
            <person name="Shen Y."/>
            <person name="Chen Z."/>
            <person name="Yuan Z.H."/>
            <person name="Zhao G.P."/>
            <person name="Qu D."/>
            <person name="Danchin A."/>
            <person name="Wen Y.M."/>
        </authorList>
    </citation>
    <scope>NUCLEOTIDE SEQUENCE [LARGE SCALE GENOMIC DNA]</scope>
    <source>
        <strain evidence="8">ATCC 12228 / FDA PCI 1200</strain>
    </source>
</reference>
<evidence type="ECO:0000256" key="4">
    <source>
        <dbReference type="ARBA" id="ARBA00022944"/>
    </source>
</evidence>
<dbReference type="Proteomes" id="UP000001411">
    <property type="component" value="Chromosome"/>
</dbReference>
<dbReference type="GO" id="GO:0071555">
    <property type="term" value="P:cell wall organization"/>
    <property type="evidence" value="ECO:0007669"/>
    <property type="project" value="UniProtKB-KW"/>
</dbReference>
<comment type="pathway">
    <text evidence="1">Cell wall biogenesis; poly(ribitol phosphate) teichoic acid biosynthesis.</text>
</comment>
<dbReference type="eggNOG" id="COG1922">
    <property type="taxonomic scope" value="Bacteria"/>
</dbReference>
<dbReference type="InterPro" id="IPR034714">
    <property type="entry name" value="TagA_TarA"/>
</dbReference>
<dbReference type="GO" id="GO:0019350">
    <property type="term" value="P:teichoic acid biosynthetic process"/>
    <property type="evidence" value="ECO:0007669"/>
    <property type="project" value="UniProtKB-UniRule"/>
</dbReference>
<accession>A0A0H2VHD3</accession>
<evidence type="ECO:0000256" key="3">
    <source>
        <dbReference type="ARBA" id="ARBA00022679"/>
    </source>
</evidence>
<dbReference type="Pfam" id="PF03808">
    <property type="entry name" value="Glyco_tran_WecG"/>
    <property type="match status" value="1"/>
</dbReference>
<dbReference type="PANTHER" id="PTHR34136">
    <property type="match status" value="1"/>
</dbReference>
<evidence type="ECO:0000256" key="2">
    <source>
        <dbReference type="ARBA" id="ARBA00022676"/>
    </source>
</evidence>
<proteinExistence type="inferred from homology"/>
<dbReference type="UniPathway" id="UPA00632"/>
<dbReference type="AlphaFoldDB" id="A0A0H2VHD3"/>
<dbReference type="EMBL" id="AE015929">
    <property type="protein sequence ID" value="AAO04007.1"/>
    <property type="molecule type" value="Genomic_DNA"/>
</dbReference>
<evidence type="ECO:0000313" key="8">
    <source>
        <dbReference type="Proteomes" id="UP000001411"/>
    </source>
</evidence>
<dbReference type="OrthoDB" id="9771846at2"/>
<evidence type="ECO:0000256" key="1">
    <source>
        <dbReference type="ARBA" id="ARBA00004837"/>
    </source>
</evidence>
<dbReference type="CDD" id="cd06533">
    <property type="entry name" value="Glyco_transf_WecG_TagA"/>
    <property type="match status" value="1"/>
</dbReference>
<keyword evidence="5 6" id="KW-0961">Cell wall biogenesis/degradation</keyword>
<keyword evidence="3 6" id="KW-0808">Transferase</keyword>
<dbReference type="HOGENOM" id="CLU_063203_3_1_9"/>
<protein>
    <recommendedName>
        <fullName evidence="6">N-acetylglucosaminyldiphosphoundecaprenol N-acetyl-beta-D-mannosaminyltransferase</fullName>
        <ecNumber evidence="6">2.4.1.187</ecNumber>
    </recommendedName>
    <alternativeName>
        <fullName evidence="6">N-acetylmannosaminyltransferase</fullName>
    </alternativeName>
    <alternativeName>
        <fullName evidence="6">UDP-N-acetylmannosamine transferase</fullName>
    </alternativeName>
    <alternativeName>
        <fullName evidence="6">UDP-N-acetylmannosamine:N-acetylglucosaminyl pyrophosphorylundecaprenol N-acetylmannosaminyltransferase</fullName>
    </alternativeName>
</protein>
<dbReference type="PATRIC" id="fig|176280.10.peg.384"/>
<gene>
    <name evidence="7" type="ordered locus">SE_0410</name>
</gene>
<dbReference type="EC" id="2.4.1.187" evidence="6"/>
<sequence>MHFKRVVKWGLNMYQNQRIKDKINILGVNFDNTTMLEMLENIKQFISSNTDDNLFIVTANPEIVDYATEHELYRNLINQADYVVPDGTGIVKASKRLKQPLKRRVPGIELLEECLKIAHVSHQRVYLLGSKNEIVETAEKKLQSQYPNIHFAHHHGYIHLEDETVIKRITSFNPDYIFVGMGFPKQEQWIQKHKDKFKHTVMMGVGGSFEVFSGSKKRAPQIFRKLNIEWVYRVLIDWKRIGRMISIPKFMLKVAIQKYKMKSK</sequence>
<comment type="function">
    <text evidence="6">Catalyzes the conversion of GlcNAc-PP-undecaprenol into ManNAc-GlcNAc-PP-undecaprenol, the first committed lipid intermediate in the de novo synthesis of teichoic acid.</text>
</comment>
<organism evidence="7 8">
    <name type="scientific">Staphylococcus epidermidis (strain ATCC 12228 / FDA PCI 1200)</name>
    <dbReference type="NCBI Taxonomy" id="176280"/>
    <lineage>
        <taxon>Bacteria</taxon>
        <taxon>Bacillati</taxon>
        <taxon>Bacillota</taxon>
        <taxon>Bacilli</taxon>
        <taxon>Bacillales</taxon>
        <taxon>Staphylococcaceae</taxon>
        <taxon>Staphylococcus</taxon>
    </lineage>
</organism>
<dbReference type="UniPathway" id="UPA00790"/>
<dbReference type="NCBIfam" id="TIGR00696">
    <property type="entry name" value="wecG_tagA_cpsF"/>
    <property type="match status" value="1"/>
</dbReference>
<dbReference type="NCBIfam" id="NF041710">
    <property type="entry name" value="UDPacetylman_taseTarA"/>
    <property type="match status" value="1"/>
</dbReference>